<keyword evidence="1" id="KW-0472">Membrane</keyword>
<dbReference type="GO" id="GO:0052621">
    <property type="term" value="F:diguanylate cyclase activity"/>
    <property type="evidence" value="ECO:0007669"/>
    <property type="project" value="TreeGrafter"/>
</dbReference>
<proteinExistence type="predicted"/>
<dbReference type="PANTHER" id="PTHR45138">
    <property type="entry name" value="REGULATORY COMPONENTS OF SENSORY TRANSDUCTION SYSTEM"/>
    <property type="match status" value="1"/>
</dbReference>
<organism evidence="3 4">
    <name type="scientific">Deinococcus reticulitermitis</name>
    <dbReference type="NCBI Taxonomy" id="856736"/>
    <lineage>
        <taxon>Bacteria</taxon>
        <taxon>Thermotogati</taxon>
        <taxon>Deinococcota</taxon>
        <taxon>Deinococci</taxon>
        <taxon>Deinococcales</taxon>
        <taxon>Deinococcaceae</taxon>
        <taxon>Deinococcus</taxon>
    </lineage>
</organism>
<keyword evidence="1" id="KW-0812">Transmembrane</keyword>
<feature type="transmembrane region" description="Helical" evidence="1">
    <location>
        <begin position="108"/>
        <end position="131"/>
    </location>
</feature>
<dbReference type="GO" id="GO:0005886">
    <property type="term" value="C:plasma membrane"/>
    <property type="evidence" value="ECO:0007669"/>
    <property type="project" value="TreeGrafter"/>
</dbReference>
<keyword evidence="4" id="KW-1185">Reference proteome</keyword>
<evidence type="ECO:0000256" key="1">
    <source>
        <dbReference type="SAM" id="Phobius"/>
    </source>
</evidence>
<dbReference type="Proteomes" id="UP000199223">
    <property type="component" value="Unassembled WGS sequence"/>
</dbReference>
<gene>
    <name evidence="3" type="ORF">SAMN04488058_10639</name>
</gene>
<feature type="transmembrane region" description="Helical" evidence="1">
    <location>
        <begin position="20"/>
        <end position="39"/>
    </location>
</feature>
<dbReference type="InterPro" id="IPR043128">
    <property type="entry name" value="Rev_trsase/Diguanyl_cyclase"/>
</dbReference>
<dbReference type="CDD" id="cd01949">
    <property type="entry name" value="GGDEF"/>
    <property type="match status" value="1"/>
</dbReference>
<dbReference type="InterPro" id="IPR050469">
    <property type="entry name" value="Diguanylate_Cyclase"/>
</dbReference>
<dbReference type="AlphaFoldDB" id="A0A1H6XSU8"/>
<dbReference type="GO" id="GO:0043709">
    <property type="term" value="P:cell adhesion involved in single-species biofilm formation"/>
    <property type="evidence" value="ECO:0007669"/>
    <property type="project" value="TreeGrafter"/>
</dbReference>
<feature type="domain" description="GGDEF" evidence="2">
    <location>
        <begin position="218"/>
        <end position="347"/>
    </location>
</feature>
<dbReference type="SUPFAM" id="SSF55073">
    <property type="entry name" value="Nucleotide cyclase"/>
    <property type="match status" value="1"/>
</dbReference>
<keyword evidence="1" id="KW-1133">Transmembrane helix</keyword>
<dbReference type="EMBL" id="FNZA01000006">
    <property type="protein sequence ID" value="SEJ32123.1"/>
    <property type="molecule type" value="Genomic_DNA"/>
</dbReference>
<dbReference type="PANTHER" id="PTHR45138:SF24">
    <property type="entry name" value="DIGUANYLATE CYCLASE DGCC-RELATED"/>
    <property type="match status" value="1"/>
</dbReference>
<dbReference type="SMART" id="SM00267">
    <property type="entry name" value="GGDEF"/>
    <property type="match status" value="1"/>
</dbReference>
<dbReference type="NCBIfam" id="TIGR00254">
    <property type="entry name" value="GGDEF"/>
    <property type="match status" value="1"/>
</dbReference>
<sequence length="357" mass="38917">MSPEEFQFLAGRSQSPQERLGIVLVLILGLLLQGTLLHHEWTQGHVWHAQTLIFTQIGTALIGVVFGLRLITAQQLTPLTMAFTTLCLGLRLSFSLTERQPLEISDYMISLIIASISLYGLPLVQGAVLSGTTLLTLAAVDWVVGAVNVEALAYSAFLSLLMGLLSVYNARSYAQEQRVAEIRELAVRDELTGLYNRRALTQRLDSLMASVAVDRAAAEGALVFLDLDHFKRINDTAGHPAGDQVLRRVAEILQDQTRHMDLACRWGGEEFVLLLVDLDHDSAITMIERILQVIRKANIAHAPSVTVSAGLAMLREGRTPEEVIALADARLYEAKGAGRDCLKAHSSAPAAPHACLA</sequence>
<evidence type="ECO:0000313" key="3">
    <source>
        <dbReference type="EMBL" id="SEJ32123.1"/>
    </source>
</evidence>
<dbReference type="Gene3D" id="3.30.70.270">
    <property type="match status" value="1"/>
</dbReference>
<protein>
    <submittedName>
        <fullName evidence="3">Diguanylate cyclase (GGDEF) domain-containing protein</fullName>
    </submittedName>
</protein>
<dbReference type="FunFam" id="3.30.70.270:FF:000001">
    <property type="entry name" value="Diguanylate cyclase domain protein"/>
    <property type="match status" value="1"/>
</dbReference>
<dbReference type="OrthoDB" id="70263at2"/>
<feature type="transmembrane region" description="Helical" evidence="1">
    <location>
        <begin position="151"/>
        <end position="168"/>
    </location>
</feature>
<name>A0A1H6XSU8_9DEIO</name>
<dbReference type="RefSeq" id="WP_092264241.1">
    <property type="nucleotide sequence ID" value="NZ_FNZA01000006.1"/>
</dbReference>
<dbReference type="PROSITE" id="PS50887">
    <property type="entry name" value="GGDEF"/>
    <property type="match status" value="1"/>
</dbReference>
<dbReference type="STRING" id="856736.SAMN04488058_10639"/>
<feature type="transmembrane region" description="Helical" evidence="1">
    <location>
        <begin position="51"/>
        <end position="71"/>
    </location>
</feature>
<dbReference type="InterPro" id="IPR029787">
    <property type="entry name" value="Nucleotide_cyclase"/>
</dbReference>
<dbReference type="Pfam" id="PF00990">
    <property type="entry name" value="GGDEF"/>
    <property type="match status" value="1"/>
</dbReference>
<accession>A0A1H6XSU8</accession>
<evidence type="ECO:0000259" key="2">
    <source>
        <dbReference type="PROSITE" id="PS50887"/>
    </source>
</evidence>
<dbReference type="GO" id="GO:1902201">
    <property type="term" value="P:negative regulation of bacterial-type flagellum-dependent cell motility"/>
    <property type="evidence" value="ECO:0007669"/>
    <property type="project" value="TreeGrafter"/>
</dbReference>
<reference evidence="4" key="1">
    <citation type="submission" date="2016-10" db="EMBL/GenBank/DDBJ databases">
        <authorList>
            <person name="Varghese N."/>
            <person name="Submissions S."/>
        </authorList>
    </citation>
    <scope>NUCLEOTIDE SEQUENCE [LARGE SCALE GENOMIC DNA]</scope>
    <source>
        <strain evidence="4">CGMCC 1.10218</strain>
    </source>
</reference>
<evidence type="ECO:0000313" key="4">
    <source>
        <dbReference type="Proteomes" id="UP000199223"/>
    </source>
</evidence>
<dbReference type="InterPro" id="IPR000160">
    <property type="entry name" value="GGDEF_dom"/>
</dbReference>